<dbReference type="InterPro" id="IPR051055">
    <property type="entry name" value="PIF1_helicase"/>
</dbReference>
<keyword evidence="4" id="KW-1185">Reference proteome</keyword>
<dbReference type="Gene3D" id="3.40.50.300">
    <property type="entry name" value="P-loop containing nucleotide triphosphate hydrolases"/>
    <property type="match status" value="1"/>
</dbReference>
<keyword evidence="1" id="KW-0234">DNA repair</keyword>
<evidence type="ECO:0000256" key="1">
    <source>
        <dbReference type="RuleBase" id="RU363044"/>
    </source>
</evidence>
<evidence type="ECO:0000313" key="3">
    <source>
        <dbReference type="EMBL" id="ELR15415.1"/>
    </source>
</evidence>
<comment type="cofactor">
    <cofactor evidence="1">
        <name>Mg(2+)</name>
        <dbReference type="ChEBI" id="CHEBI:18420"/>
    </cofactor>
</comment>
<feature type="non-terminal residue" evidence="3">
    <location>
        <position position="135"/>
    </location>
</feature>
<keyword evidence="1" id="KW-0067">ATP-binding</keyword>
<feature type="domain" description="DNA helicase Pif1-like DEAD-box helicase" evidence="2">
    <location>
        <begin position="64"/>
        <end position="120"/>
    </location>
</feature>
<dbReference type="OrthoDB" id="19611at2759"/>
<dbReference type="EMBL" id="KB008032">
    <property type="protein sequence ID" value="ELR15415.1"/>
    <property type="molecule type" value="Genomic_DNA"/>
</dbReference>
<dbReference type="STRING" id="1257118.L8GQY8"/>
<keyword evidence="1" id="KW-0347">Helicase</keyword>
<dbReference type="KEGG" id="acan:ACA1_276100"/>
<name>L8GQY8_ACACF</name>
<feature type="non-terminal residue" evidence="3">
    <location>
        <position position="1"/>
    </location>
</feature>
<dbReference type="VEuPathDB" id="AmoebaDB:ACA1_276100"/>
<proteinExistence type="inferred from homology"/>
<comment type="catalytic activity">
    <reaction evidence="1">
        <text>ATP + H2O = ADP + phosphate + H(+)</text>
        <dbReference type="Rhea" id="RHEA:13065"/>
        <dbReference type="ChEBI" id="CHEBI:15377"/>
        <dbReference type="ChEBI" id="CHEBI:15378"/>
        <dbReference type="ChEBI" id="CHEBI:30616"/>
        <dbReference type="ChEBI" id="CHEBI:43474"/>
        <dbReference type="ChEBI" id="CHEBI:456216"/>
        <dbReference type="EC" id="5.6.2.3"/>
    </reaction>
</comment>
<keyword evidence="1" id="KW-0547">Nucleotide-binding</keyword>
<sequence length="135" mass="14083">MLSCCGLLTMPPPGALTWWLPQEQCRLLDLVLNQHKSVFFTGSTPPHQTVTVRALTTLGRDVCGVCTSAGTGKSTVLKQLINMLPAATTFVTASTGVAAVNIGGITLHQFAGVGLGEGTKVELAYKVLEARGSAD</sequence>
<dbReference type="Proteomes" id="UP000011083">
    <property type="component" value="Unassembled WGS sequence"/>
</dbReference>
<dbReference type="GO" id="GO:0006310">
    <property type="term" value="P:DNA recombination"/>
    <property type="evidence" value="ECO:0007669"/>
    <property type="project" value="UniProtKB-KW"/>
</dbReference>
<dbReference type="GO" id="GO:0000723">
    <property type="term" value="P:telomere maintenance"/>
    <property type="evidence" value="ECO:0007669"/>
    <property type="project" value="InterPro"/>
</dbReference>
<dbReference type="InterPro" id="IPR027417">
    <property type="entry name" value="P-loop_NTPase"/>
</dbReference>
<evidence type="ECO:0000313" key="4">
    <source>
        <dbReference type="Proteomes" id="UP000011083"/>
    </source>
</evidence>
<reference evidence="3 4" key="1">
    <citation type="journal article" date="2013" name="Genome Biol.">
        <title>Genome of Acanthamoeba castellanii highlights extensive lateral gene transfer and early evolution of tyrosine kinase signaling.</title>
        <authorList>
            <person name="Clarke M."/>
            <person name="Lohan A.J."/>
            <person name="Liu B."/>
            <person name="Lagkouvardos I."/>
            <person name="Roy S."/>
            <person name="Zafar N."/>
            <person name="Bertelli C."/>
            <person name="Schilde C."/>
            <person name="Kianianmomeni A."/>
            <person name="Burglin T.R."/>
            <person name="Frech C."/>
            <person name="Turcotte B."/>
            <person name="Kopec K.O."/>
            <person name="Synnott J.M."/>
            <person name="Choo C."/>
            <person name="Paponov I."/>
            <person name="Finkler A."/>
            <person name="Soon Heng Tan C."/>
            <person name="Hutchins A.P."/>
            <person name="Weinmeier T."/>
            <person name="Rattei T."/>
            <person name="Chu J.S."/>
            <person name="Gimenez G."/>
            <person name="Irimia M."/>
            <person name="Rigden D.J."/>
            <person name="Fitzpatrick D.A."/>
            <person name="Lorenzo-Morales J."/>
            <person name="Bateman A."/>
            <person name="Chiu C.H."/>
            <person name="Tang P."/>
            <person name="Hegemann P."/>
            <person name="Fromm H."/>
            <person name="Raoult D."/>
            <person name="Greub G."/>
            <person name="Miranda-Saavedra D."/>
            <person name="Chen N."/>
            <person name="Nash P."/>
            <person name="Ginger M.L."/>
            <person name="Horn M."/>
            <person name="Schaap P."/>
            <person name="Caler L."/>
            <person name="Loftus B."/>
        </authorList>
    </citation>
    <scope>NUCLEOTIDE SEQUENCE [LARGE SCALE GENOMIC DNA]</scope>
    <source>
        <strain evidence="3 4">Neff</strain>
    </source>
</reference>
<protein>
    <recommendedName>
        <fullName evidence="1">ATP-dependent DNA helicase</fullName>
        <ecNumber evidence="1">5.6.2.3</ecNumber>
    </recommendedName>
</protein>
<gene>
    <name evidence="3" type="ORF">ACA1_276100</name>
</gene>
<dbReference type="GeneID" id="14916089"/>
<dbReference type="GO" id="GO:0016887">
    <property type="term" value="F:ATP hydrolysis activity"/>
    <property type="evidence" value="ECO:0007669"/>
    <property type="project" value="RHEA"/>
</dbReference>
<evidence type="ECO:0000259" key="2">
    <source>
        <dbReference type="Pfam" id="PF05970"/>
    </source>
</evidence>
<dbReference type="GO" id="GO:0005524">
    <property type="term" value="F:ATP binding"/>
    <property type="evidence" value="ECO:0007669"/>
    <property type="project" value="UniProtKB-KW"/>
</dbReference>
<dbReference type="InterPro" id="IPR010285">
    <property type="entry name" value="DNA_helicase_pif1-like_DEAD"/>
</dbReference>
<keyword evidence="1" id="KW-0227">DNA damage</keyword>
<dbReference type="PANTHER" id="PTHR47642:SF7">
    <property type="entry name" value="ATP-DEPENDENT DNA HELICASE PIF1"/>
    <property type="match status" value="1"/>
</dbReference>
<organism evidence="3 4">
    <name type="scientific">Acanthamoeba castellanii (strain ATCC 30010 / Neff)</name>
    <dbReference type="NCBI Taxonomy" id="1257118"/>
    <lineage>
        <taxon>Eukaryota</taxon>
        <taxon>Amoebozoa</taxon>
        <taxon>Discosea</taxon>
        <taxon>Longamoebia</taxon>
        <taxon>Centramoebida</taxon>
        <taxon>Acanthamoebidae</taxon>
        <taxon>Acanthamoeba</taxon>
    </lineage>
</organism>
<dbReference type="PANTHER" id="PTHR47642">
    <property type="entry name" value="ATP-DEPENDENT DNA HELICASE"/>
    <property type="match status" value="1"/>
</dbReference>
<keyword evidence="1" id="KW-0378">Hydrolase</keyword>
<dbReference type="RefSeq" id="XP_004337428.1">
    <property type="nucleotide sequence ID" value="XM_004337380.1"/>
</dbReference>
<dbReference type="SUPFAM" id="SSF52540">
    <property type="entry name" value="P-loop containing nucleoside triphosphate hydrolases"/>
    <property type="match status" value="1"/>
</dbReference>
<dbReference type="Pfam" id="PF05970">
    <property type="entry name" value="PIF1"/>
    <property type="match status" value="1"/>
</dbReference>
<dbReference type="GO" id="GO:0006281">
    <property type="term" value="P:DNA repair"/>
    <property type="evidence" value="ECO:0007669"/>
    <property type="project" value="UniProtKB-KW"/>
</dbReference>
<keyword evidence="1" id="KW-0233">DNA recombination</keyword>
<comment type="similarity">
    <text evidence="1">Belongs to the helicase family.</text>
</comment>
<dbReference type="GO" id="GO:0043139">
    <property type="term" value="F:5'-3' DNA helicase activity"/>
    <property type="evidence" value="ECO:0007669"/>
    <property type="project" value="UniProtKB-EC"/>
</dbReference>
<dbReference type="EC" id="5.6.2.3" evidence="1"/>
<accession>L8GQY8</accession>
<dbReference type="AlphaFoldDB" id="L8GQY8"/>